<reference evidence="1 2" key="1">
    <citation type="journal article" date="2014" name="Genome Biol. Evol.">
        <title>Comparative genomics and transcriptomics analyses reveal divergent lifestyle features of nematode endoparasitic fungus Hirsutella minnesotensis.</title>
        <authorList>
            <person name="Lai Y."/>
            <person name="Liu K."/>
            <person name="Zhang X."/>
            <person name="Zhang X."/>
            <person name="Li K."/>
            <person name="Wang N."/>
            <person name="Shu C."/>
            <person name="Wu Y."/>
            <person name="Wang C."/>
            <person name="Bushley K.E."/>
            <person name="Xiang M."/>
            <person name="Liu X."/>
        </authorList>
    </citation>
    <scope>NUCLEOTIDE SEQUENCE [LARGE SCALE GENOMIC DNA]</scope>
    <source>
        <strain evidence="1 2">3608</strain>
    </source>
</reference>
<name>A0A0F7ZT21_9HYPO</name>
<dbReference type="OrthoDB" id="3183782at2759"/>
<dbReference type="SUPFAM" id="SSF54909">
    <property type="entry name" value="Dimeric alpha+beta barrel"/>
    <property type="match status" value="1"/>
</dbReference>
<dbReference type="AlphaFoldDB" id="A0A0F7ZT21"/>
<sequence length="161" mass="18801">MSRCMKLYTVKILIQYSLADSVRSSNINSTHQEQDEIQVNMDKQVDDPQLIRLDVCMYKNDKVSFEELAKYATEEYPPKGVPIMKKFGIVKWATWTVPDYDIVLSYWLRSIDDMYAMISSSEWDELEKEARPHANMEIGHFLLGHHKVHFDHTAEAQKNTA</sequence>
<dbReference type="InterPro" id="IPR011008">
    <property type="entry name" value="Dimeric_a/b-barrel"/>
</dbReference>
<proteinExistence type="predicted"/>
<dbReference type="Proteomes" id="UP000054481">
    <property type="component" value="Unassembled WGS sequence"/>
</dbReference>
<accession>A0A0F7ZT21</accession>
<keyword evidence="2" id="KW-1185">Reference proteome</keyword>
<protein>
    <recommendedName>
        <fullName evidence="3">EthD domain-containing protein</fullName>
    </recommendedName>
</protein>
<evidence type="ECO:0000313" key="2">
    <source>
        <dbReference type="Proteomes" id="UP000054481"/>
    </source>
</evidence>
<evidence type="ECO:0008006" key="3">
    <source>
        <dbReference type="Google" id="ProtNLM"/>
    </source>
</evidence>
<dbReference type="EMBL" id="KQ030548">
    <property type="protein sequence ID" value="KJZ72353.1"/>
    <property type="molecule type" value="Genomic_DNA"/>
</dbReference>
<evidence type="ECO:0000313" key="1">
    <source>
        <dbReference type="EMBL" id="KJZ72353.1"/>
    </source>
</evidence>
<organism evidence="1 2">
    <name type="scientific">Hirsutella minnesotensis 3608</name>
    <dbReference type="NCBI Taxonomy" id="1043627"/>
    <lineage>
        <taxon>Eukaryota</taxon>
        <taxon>Fungi</taxon>
        <taxon>Dikarya</taxon>
        <taxon>Ascomycota</taxon>
        <taxon>Pezizomycotina</taxon>
        <taxon>Sordariomycetes</taxon>
        <taxon>Hypocreomycetidae</taxon>
        <taxon>Hypocreales</taxon>
        <taxon>Ophiocordycipitaceae</taxon>
        <taxon>Hirsutella</taxon>
    </lineage>
</organism>
<gene>
    <name evidence="1" type="ORF">HIM_08279</name>
</gene>